<dbReference type="InterPro" id="IPR013783">
    <property type="entry name" value="Ig-like_fold"/>
</dbReference>
<dbReference type="InterPro" id="IPR011047">
    <property type="entry name" value="Quinoprotein_ADH-like_sf"/>
</dbReference>
<feature type="domain" description="Response regulatory" evidence="10">
    <location>
        <begin position="1127"/>
        <end position="1242"/>
    </location>
</feature>
<dbReference type="Gene3D" id="2.60.40.10">
    <property type="entry name" value="Immunoglobulins"/>
    <property type="match status" value="1"/>
</dbReference>
<dbReference type="PROSITE" id="PS01124">
    <property type="entry name" value="HTH_ARAC_FAMILY_2"/>
    <property type="match status" value="1"/>
</dbReference>
<dbReference type="InterPro" id="IPR003661">
    <property type="entry name" value="HisK_dim/P_dom"/>
</dbReference>
<dbReference type="InterPro" id="IPR005467">
    <property type="entry name" value="His_kinase_dom"/>
</dbReference>
<dbReference type="Pfam" id="PF02518">
    <property type="entry name" value="HATPase_c"/>
    <property type="match status" value="1"/>
</dbReference>
<dbReference type="SMART" id="SM00342">
    <property type="entry name" value="HTH_ARAC"/>
    <property type="match status" value="1"/>
</dbReference>
<name>A0ABP7PPL1_9SPHI</name>
<dbReference type="PROSITE" id="PS50110">
    <property type="entry name" value="RESPONSE_REGULATORY"/>
    <property type="match status" value="1"/>
</dbReference>
<dbReference type="InterPro" id="IPR003594">
    <property type="entry name" value="HATPase_dom"/>
</dbReference>
<accession>A0ABP7PPL1</accession>
<comment type="catalytic activity">
    <reaction evidence="1">
        <text>ATP + protein L-histidine = ADP + protein N-phospho-L-histidine.</text>
        <dbReference type="EC" id="2.7.13.3"/>
    </reaction>
</comment>
<dbReference type="InterPro" id="IPR004358">
    <property type="entry name" value="Sig_transdc_His_kin-like_C"/>
</dbReference>
<gene>
    <name evidence="11" type="ORF">GCM10022210_16530</name>
</gene>
<dbReference type="Gene3D" id="2.130.10.10">
    <property type="entry name" value="YVTN repeat-like/Quinoprotein amine dehydrogenase"/>
    <property type="match status" value="3"/>
</dbReference>
<dbReference type="PROSITE" id="PS50109">
    <property type="entry name" value="HIS_KIN"/>
    <property type="match status" value="1"/>
</dbReference>
<keyword evidence="5" id="KW-0238">DNA-binding</keyword>
<dbReference type="Pfam" id="PF07495">
    <property type="entry name" value="Y_Y_Y"/>
    <property type="match status" value="1"/>
</dbReference>
<dbReference type="Pfam" id="PF12833">
    <property type="entry name" value="HTH_18"/>
    <property type="match status" value="1"/>
</dbReference>
<dbReference type="Pfam" id="PF00512">
    <property type="entry name" value="HisKA"/>
    <property type="match status" value="1"/>
</dbReference>
<dbReference type="InterPro" id="IPR011006">
    <property type="entry name" value="CheY-like_superfamily"/>
</dbReference>
<feature type="domain" description="Histidine kinase" evidence="9">
    <location>
        <begin position="847"/>
        <end position="1079"/>
    </location>
</feature>
<organism evidence="11 12">
    <name type="scientific">Mucilaginibacter dorajii</name>
    <dbReference type="NCBI Taxonomy" id="692994"/>
    <lineage>
        <taxon>Bacteria</taxon>
        <taxon>Pseudomonadati</taxon>
        <taxon>Bacteroidota</taxon>
        <taxon>Sphingobacteriia</taxon>
        <taxon>Sphingobacteriales</taxon>
        <taxon>Sphingobacteriaceae</taxon>
        <taxon>Mucilaginibacter</taxon>
    </lineage>
</organism>
<feature type="domain" description="HTH araC/xylS-type" evidence="8">
    <location>
        <begin position="1274"/>
        <end position="1373"/>
    </location>
</feature>
<evidence type="ECO:0000259" key="8">
    <source>
        <dbReference type="PROSITE" id="PS01124"/>
    </source>
</evidence>
<dbReference type="InterPro" id="IPR011110">
    <property type="entry name" value="Reg_prop"/>
</dbReference>
<evidence type="ECO:0000313" key="12">
    <source>
        <dbReference type="Proteomes" id="UP001500742"/>
    </source>
</evidence>
<dbReference type="Gene3D" id="1.10.10.60">
    <property type="entry name" value="Homeodomain-like"/>
    <property type="match status" value="1"/>
</dbReference>
<dbReference type="InterPro" id="IPR036890">
    <property type="entry name" value="HATPase_C_sf"/>
</dbReference>
<dbReference type="SUPFAM" id="SSF101898">
    <property type="entry name" value="NHL repeat"/>
    <property type="match status" value="1"/>
</dbReference>
<dbReference type="CDD" id="cd17574">
    <property type="entry name" value="REC_OmpR"/>
    <property type="match status" value="1"/>
</dbReference>
<dbReference type="InterPro" id="IPR001789">
    <property type="entry name" value="Sig_transdc_resp-reg_receiver"/>
</dbReference>
<comment type="caution">
    <text evidence="11">The sequence shown here is derived from an EMBL/GenBank/DDBJ whole genome shotgun (WGS) entry which is preliminary data.</text>
</comment>
<evidence type="ECO:0000256" key="5">
    <source>
        <dbReference type="ARBA" id="ARBA00023125"/>
    </source>
</evidence>
<evidence type="ECO:0000259" key="10">
    <source>
        <dbReference type="PROSITE" id="PS50110"/>
    </source>
</evidence>
<evidence type="ECO:0000256" key="6">
    <source>
        <dbReference type="ARBA" id="ARBA00023163"/>
    </source>
</evidence>
<keyword evidence="3 7" id="KW-0597">Phosphoprotein</keyword>
<dbReference type="Gene3D" id="1.10.287.130">
    <property type="match status" value="1"/>
</dbReference>
<feature type="modified residue" description="4-aspartylphosphate" evidence="7">
    <location>
        <position position="1175"/>
    </location>
</feature>
<dbReference type="InterPro" id="IPR018062">
    <property type="entry name" value="HTH_AraC-typ_CS"/>
</dbReference>
<dbReference type="EC" id="2.7.13.3" evidence="2"/>
<dbReference type="SUPFAM" id="SSF55874">
    <property type="entry name" value="ATPase domain of HSP90 chaperone/DNA topoisomerase II/histidine kinase"/>
    <property type="match status" value="1"/>
</dbReference>
<evidence type="ECO:0000256" key="4">
    <source>
        <dbReference type="ARBA" id="ARBA00023015"/>
    </source>
</evidence>
<dbReference type="RefSeq" id="WP_259094219.1">
    <property type="nucleotide sequence ID" value="NZ_BAAAZC010000010.1"/>
</dbReference>
<dbReference type="SMART" id="SM00388">
    <property type="entry name" value="HisKA"/>
    <property type="match status" value="1"/>
</dbReference>
<protein>
    <recommendedName>
        <fullName evidence="2">histidine kinase</fullName>
        <ecNumber evidence="2">2.7.13.3</ecNumber>
    </recommendedName>
</protein>
<dbReference type="PANTHER" id="PTHR43547">
    <property type="entry name" value="TWO-COMPONENT HISTIDINE KINASE"/>
    <property type="match status" value="1"/>
</dbReference>
<dbReference type="InterPro" id="IPR009057">
    <property type="entry name" value="Homeodomain-like_sf"/>
</dbReference>
<keyword evidence="4" id="KW-0805">Transcription regulation</keyword>
<dbReference type="PRINTS" id="PR00344">
    <property type="entry name" value="BCTRLSENSOR"/>
</dbReference>
<dbReference type="InterPro" id="IPR015943">
    <property type="entry name" value="WD40/YVTN_repeat-like_dom_sf"/>
</dbReference>
<dbReference type="InterPro" id="IPR018060">
    <property type="entry name" value="HTH_AraC"/>
</dbReference>
<dbReference type="SUPFAM" id="SSF63829">
    <property type="entry name" value="Calcium-dependent phosphotriesterase"/>
    <property type="match status" value="1"/>
</dbReference>
<dbReference type="Pfam" id="PF00072">
    <property type="entry name" value="Response_reg"/>
    <property type="match status" value="1"/>
</dbReference>
<evidence type="ECO:0000256" key="3">
    <source>
        <dbReference type="ARBA" id="ARBA00022553"/>
    </source>
</evidence>
<dbReference type="Proteomes" id="UP001500742">
    <property type="component" value="Unassembled WGS sequence"/>
</dbReference>
<dbReference type="InterPro" id="IPR011123">
    <property type="entry name" value="Y_Y_Y"/>
</dbReference>
<dbReference type="CDD" id="cd00082">
    <property type="entry name" value="HisKA"/>
    <property type="match status" value="1"/>
</dbReference>
<dbReference type="InterPro" id="IPR036097">
    <property type="entry name" value="HisK_dim/P_sf"/>
</dbReference>
<dbReference type="PROSITE" id="PS00041">
    <property type="entry name" value="HTH_ARAC_FAMILY_1"/>
    <property type="match status" value="1"/>
</dbReference>
<evidence type="ECO:0000313" key="11">
    <source>
        <dbReference type="EMBL" id="GAA3968354.1"/>
    </source>
</evidence>
<evidence type="ECO:0000256" key="7">
    <source>
        <dbReference type="PROSITE-ProRule" id="PRU00169"/>
    </source>
</evidence>
<dbReference type="PANTHER" id="PTHR43547:SF2">
    <property type="entry name" value="HYBRID SIGNAL TRANSDUCTION HISTIDINE KINASE C"/>
    <property type="match status" value="1"/>
</dbReference>
<dbReference type="Gene3D" id="3.30.565.10">
    <property type="entry name" value="Histidine kinase-like ATPase, C-terminal domain"/>
    <property type="match status" value="1"/>
</dbReference>
<dbReference type="Pfam" id="PF07494">
    <property type="entry name" value="Reg_prop"/>
    <property type="match status" value="7"/>
</dbReference>
<dbReference type="SUPFAM" id="SSF50998">
    <property type="entry name" value="Quinoprotein alcohol dehydrogenase-like"/>
    <property type="match status" value="1"/>
</dbReference>
<evidence type="ECO:0000256" key="2">
    <source>
        <dbReference type="ARBA" id="ARBA00012438"/>
    </source>
</evidence>
<reference evidence="12" key="1">
    <citation type="journal article" date="2019" name="Int. J. Syst. Evol. Microbiol.">
        <title>The Global Catalogue of Microorganisms (GCM) 10K type strain sequencing project: providing services to taxonomists for standard genome sequencing and annotation.</title>
        <authorList>
            <consortium name="The Broad Institute Genomics Platform"/>
            <consortium name="The Broad Institute Genome Sequencing Center for Infectious Disease"/>
            <person name="Wu L."/>
            <person name="Ma J."/>
        </authorList>
    </citation>
    <scope>NUCLEOTIDE SEQUENCE [LARGE SCALE GENOMIC DNA]</scope>
    <source>
        <strain evidence="12">JCM 16601</strain>
    </source>
</reference>
<dbReference type="SMART" id="SM00387">
    <property type="entry name" value="HATPase_c"/>
    <property type="match status" value="1"/>
</dbReference>
<dbReference type="SUPFAM" id="SSF46689">
    <property type="entry name" value="Homeodomain-like"/>
    <property type="match status" value="1"/>
</dbReference>
<dbReference type="SUPFAM" id="SSF52172">
    <property type="entry name" value="CheY-like"/>
    <property type="match status" value="1"/>
</dbReference>
<dbReference type="Gene3D" id="3.40.50.2300">
    <property type="match status" value="1"/>
</dbReference>
<sequence length="1380" mass="155588">MLKKHPALFKSVAILRLSTLMLLVTCAVFGQVPKLKFSHINSFQGLSNSTVECIYQDSRGFIWFGTRDGLNRYDGYQITVFKNNPADAGSISDNYIRCLYEDKRQRLWVGTSNGLNLFNPFKNTFARYKYAATNKQSISGNIINCIYNDKRGNLWIGTTDGCLNLYQPQNNSFSHFYSTITGAVNCVFEDSKNTLWVGTEKSLKQFDRRTHTFNTAINLQDYNELNLPVNAIQEDHAHNLWLGIENGGLMTLDFKSKTVKRYHHHQDADGSLGNDQVKCLLIDRKGNIWAGGINGGLNLFNPQNGLFSNYQNVSENPSSLSQRTVSAIFEDNQSNLWVGTHRAGVNLYTPKANKFKLLQNEPEHNSLSYNDVRTFCEDEAHQVWIGTDGGGINVYNPEKNTFRYYRNNPNNNQSLAADAVLDIYKAAEAKVWVSTWGGGLNCLDKASGNFKRFTNNPADKTTITSNYVQQSFKDSEGNFWVATYYGGLNVLNGQTLQFSRFTEASDKKTRLQGNNIVALNEDHNKNLWIGTDDGGLNCYNLRSKKISHYFNNQEKLPDLRVIFIDHTGRVWLGQNGLYLFNPAKNKFEIYTDKAGLGTDIVKAIQEDGAGNLWISGSNGLTKFNPASGAFTRYNIADGLQGQEFEAGSSLKAKNGNLYFGGVNGFNVFNPAAIKANPYIPPVYVTGLQVFDKIIKPNTQGSPLTDDISLTKKVKLSYKQSSIGLYFAALNYTATENNKYQYRLDGFETGWHFTNDGKASYTNLAPGDYTFIVKAANNDGLWNNQATSLIIAIAPPFWATWWFRGLVGLLFLVTVYQLLRFKKNQDLRKLEESRREEMHQLQLQFFTNISHEFRTPLSLILGPLEALLQKGRSESSQFYEVMYRNANRLLLLINELMDFRKVETGTLQIKVMEGNLNSFVAELAAEFNEVAGQKNISLKILPGKHAAADTWFDRQILEKIVLNLLNNSIKYTPEEGCVTVEVLDNLQSFKSPHENELILKNGFRAARYAYIRISDNGIGISKESIQHLFERYYRITETHLGSGIGLAFVKSLTLLHKGDIYVYSQRHAGTDIIIGLPIAQSDYHTNEKWTAASRPGGTRLESIQMEPPLPTGPLYPSKAGPAGKHKYRILVVEDNDEIRAFIKNSLEEHYTISEAIDGNAGLAAAKSEFPDLIISDIMMPGMNGIDLCQAIKQDIDTSHIPLIMLTAKTNLQAEIEGIDSGADMYLPKPISINLLTLSIRNIFEQRQKLKDRYQKDHHIEARELVHSSKDKEFIDKLLAIIDKELSNPDLDVDSLCESIGMSRTKLYHKIKEISGQAPNEFIRSIRLKKAIEIMTHEDVLLTEVIYRVGIQTQSYFTKAFKKEFGKTPTQFLQELSTESGK</sequence>
<proteinExistence type="predicted"/>
<dbReference type="EMBL" id="BAAAZC010000010">
    <property type="protein sequence ID" value="GAA3968354.1"/>
    <property type="molecule type" value="Genomic_DNA"/>
</dbReference>
<evidence type="ECO:0000256" key="1">
    <source>
        <dbReference type="ARBA" id="ARBA00000085"/>
    </source>
</evidence>
<evidence type="ECO:0000259" key="9">
    <source>
        <dbReference type="PROSITE" id="PS50109"/>
    </source>
</evidence>
<keyword evidence="6" id="KW-0804">Transcription</keyword>
<dbReference type="CDD" id="cd00075">
    <property type="entry name" value="HATPase"/>
    <property type="match status" value="1"/>
</dbReference>
<dbReference type="SMART" id="SM00448">
    <property type="entry name" value="REC"/>
    <property type="match status" value="1"/>
</dbReference>
<keyword evidence="12" id="KW-1185">Reference proteome</keyword>
<dbReference type="SUPFAM" id="SSF47384">
    <property type="entry name" value="Homodimeric domain of signal transducing histidine kinase"/>
    <property type="match status" value="1"/>
</dbReference>